<name>A0A923S186_9BURK</name>
<dbReference type="Pfam" id="PF14522">
    <property type="entry name" value="Cytochrome_C7"/>
    <property type="match status" value="1"/>
</dbReference>
<dbReference type="InterPro" id="IPR036280">
    <property type="entry name" value="Multihaem_cyt_sf"/>
</dbReference>
<evidence type="ECO:0000313" key="3">
    <source>
        <dbReference type="EMBL" id="MBC5764030.1"/>
    </source>
</evidence>
<dbReference type="Proteomes" id="UP000596827">
    <property type="component" value="Unassembled WGS sequence"/>
</dbReference>
<dbReference type="InterPro" id="IPR026352">
    <property type="entry name" value="Nanowire_3heme"/>
</dbReference>
<evidence type="ECO:0000313" key="4">
    <source>
        <dbReference type="Proteomes" id="UP000596827"/>
    </source>
</evidence>
<protein>
    <recommendedName>
        <fullName evidence="2">Cytochrome c7-like domain-containing protein</fullName>
    </recommendedName>
</protein>
<proteinExistence type="predicted"/>
<keyword evidence="4" id="KW-1185">Reference proteome</keyword>
<comment type="caution">
    <text evidence="3">The sequence shown here is derived from an EMBL/GenBank/DDBJ whole genome shotgun (WGS) entry which is preliminary data.</text>
</comment>
<reference evidence="3" key="1">
    <citation type="submission" date="2020-08" db="EMBL/GenBank/DDBJ databases">
        <title>Ramlibacter sp. GTP1 16S ribosomal RNA gene genome sequencing and assembly.</title>
        <authorList>
            <person name="Kang M."/>
        </authorList>
    </citation>
    <scope>NUCLEOTIDE SEQUENCE</scope>
    <source>
        <strain evidence="3">GTP1</strain>
    </source>
</reference>
<accession>A0A923S186</accession>
<feature type="chain" id="PRO_5037046199" description="Cytochrome c7-like domain-containing protein" evidence="1">
    <location>
        <begin position="20"/>
        <end position="187"/>
    </location>
</feature>
<evidence type="ECO:0000256" key="1">
    <source>
        <dbReference type="SAM" id="SignalP"/>
    </source>
</evidence>
<dbReference type="Gene3D" id="3.90.10.10">
    <property type="entry name" value="Cytochrome C3"/>
    <property type="match status" value="1"/>
</dbReference>
<dbReference type="RefSeq" id="WP_187080435.1">
    <property type="nucleotide sequence ID" value="NZ_JACORU010000001.1"/>
</dbReference>
<feature type="signal peptide" evidence="1">
    <location>
        <begin position="1"/>
        <end position="19"/>
    </location>
</feature>
<organism evidence="3 4">
    <name type="scientific">Ramlibacter albus</name>
    <dbReference type="NCBI Taxonomy" id="2079448"/>
    <lineage>
        <taxon>Bacteria</taxon>
        <taxon>Pseudomonadati</taxon>
        <taxon>Pseudomonadota</taxon>
        <taxon>Betaproteobacteria</taxon>
        <taxon>Burkholderiales</taxon>
        <taxon>Comamonadaceae</taxon>
        <taxon>Ramlibacter</taxon>
    </lineage>
</organism>
<dbReference type="NCBIfam" id="TIGR04257">
    <property type="entry name" value="nanowire_3heme"/>
    <property type="match status" value="1"/>
</dbReference>
<dbReference type="AlphaFoldDB" id="A0A923S186"/>
<dbReference type="InterPro" id="IPR029467">
    <property type="entry name" value="Cyt_c7-like"/>
</dbReference>
<keyword evidence="1" id="KW-0732">Signal</keyword>
<dbReference type="EMBL" id="JACORU010000001">
    <property type="protein sequence ID" value="MBC5764030.1"/>
    <property type="molecule type" value="Genomic_DNA"/>
</dbReference>
<dbReference type="SUPFAM" id="SSF48695">
    <property type="entry name" value="Multiheme cytochromes"/>
    <property type="match status" value="1"/>
</dbReference>
<evidence type="ECO:0000259" key="2">
    <source>
        <dbReference type="Pfam" id="PF14522"/>
    </source>
</evidence>
<gene>
    <name evidence="3" type="ORF">H8R02_06180</name>
</gene>
<feature type="domain" description="Cytochrome c7-like" evidence="2">
    <location>
        <begin position="106"/>
        <end position="166"/>
    </location>
</feature>
<sequence length="187" mass="20283">MFRWAVAFAFALVSAIALAAAASWATLAKDEVHDPTAPMLGMLQEPRDALGQLAAKAPDTAGNLVSWMQALDAGQITPRTNIHPETIVKLRTTDVLLRNTGEMPMVRFPHRQHTAWLDCSNCHDQLFAQQAGATRINMMLILAGEKCGLCHGAVAFPLTECKRCHSVDRGSPEHAAFGKGIVREATQ</sequence>